<dbReference type="CDD" id="cd02947">
    <property type="entry name" value="TRX_family"/>
    <property type="match status" value="1"/>
</dbReference>
<dbReference type="PANTHER" id="PTHR45663:SF15">
    <property type="entry name" value="THIOREDOXIN Y1, CHLOROPLASTIC"/>
    <property type="match status" value="1"/>
</dbReference>
<feature type="chain" id="PRO_5003095765" evidence="3">
    <location>
        <begin position="30"/>
        <end position="226"/>
    </location>
</feature>
<feature type="signal peptide" evidence="3">
    <location>
        <begin position="1"/>
        <end position="29"/>
    </location>
</feature>
<dbReference type="GO" id="GO:0005737">
    <property type="term" value="C:cytoplasm"/>
    <property type="evidence" value="ECO:0007669"/>
    <property type="project" value="TreeGrafter"/>
</dbReference>
<dbReference type="PANTHER" id="PTHR45663">
    <property type="entry name" value="GEO12009P1"/>
    <property type="match status" value="1"/>
</dbReference>
<dbReference type="PROSITE" id="PS00194">
    <property type="entry name" value="THIOREDOXIN_1"/>
    <property type="match status" value="1"/>
</dbReference>
<dbReference type="SUPFAM" id="SSF52833">
    <property type="entry name" value="Thioredoxin-like"/>
    <property type="match status" value="1"/>
</dbReference>
<dbReference type="Pfam" id="PF00085">
    <property type="entry name" value="Thioredoxin"/>
    <property type="match status" value="1"/>
</dbReference>
<dbReference type="eggNOG" id="KOG0910">
    <property type="taxonomic scope" value="Eukaryota"/>
</dbReference>
<keyword evidence="6" id="KW-1185">Reference proteome</keyword>
<proteinExistence type="predicted"/>
<dbReference type="AlphaFoldDB" id="D7G430"/>
<evidence type="ECO:0000256" key="3">
    <source>
        <dbReference type="SAM" id="SignalP"/>
    </source>
</evidence>
<evidence type="ECO:0000259" key="4">
    <source>
        <dbReference type="PROSITE" id="PS51352"/>
    </source>
</evidence>
<dbReference type="PROSITE" id="PS51352">
    <property type="entry name" value="THIOREDOXIN_2"/>
    <property type="match status" value="1"/>
</dbReference>
<sequence length="226" mass="23891">MRNFVGSVVGVTLLVVCAKGFVLPGVVRARCSECTPADGGRVDAKTGPRSPRTTALSYVCGGERPSSTRLFAKATYKNFEDMLEKEPGALLVDFYATWCGPCSMMSDNLAVVGPKMKDELKIFKIDTDKYPNLMSKFGVNGLPTLVLFKEGKELTRMEGVMPAEMLIQELRYFLGGAAAAATEGAAAASGDSDQGGDACTPPPPPPPSQDACAPPPRDACPPPPQN</sequence>
<dbReference type="InterPro" id="IPR017937">
    <property type="entry name" value="Thioredoxin_CS"/>
</dbReference>
<organism evidence="5 6">
    <name type="scientific">Ectocarpus siliculosus</name>
    <name type="common">Brown alga</name>
    <name type="synonym">Conferva siliculosa</name>
    <dbReference type="NCBI Taxonomy" id="2880"/>
    <lineage>
        <taxon>Eukaryota</taxon>
        <taxon>Sar</taxon>
        <taxon>Stramenopiles</taxon>
        <taxon>Ochrophyta</taxon>
        <taxon>PX clade</taxon>
        <taxon>Phaeophyceae</taxon>
        <taxon>Ectocarpales</taxon>
        <taxon>Ectocarpaceae</taxon>
        <taxon>Ectocarpus</taxon>
    </lineage>
</organism>
<evidence type="ECO:0000313" key="6">
    <source>
        <dbReference type="Proteomes" id="UP000002630"/>
    </source>
</evidence>
<feature type="domain" description="Thioredoxin" evidence="4">
    <location>
        <begin position="44"/>
        <end position="175"/>
    </location>
</feature>
<dbReference type="InterPro" id="IPR013766">
    <property type="entry name" value="Thioredoxin_domain"/>
</dbReference>
<dbReference type="Proteomes" id="UP000002630">
    <property type="component" value="Linkage Group LG33"/>
</dbReference>
<dbReference type="Gene3D" id="3.40.30.10">
    <property type="entry name" value="Glutaredoxin"/>
    <property type="match status" value="1"/>
</dbReference>
<dbReference type="InParanoid" id="D7G430"/>
<keyword evidence="1" id="KW-1015">Disulfide bond</keyword>
<name>D7G430_ECTSI</name>
<dbReference type="PRINTS" id="PR00421">
    <property type="entry name" value="THIOREDOXIN"/>
</dbReference>
<dbReference type="GO" id="GO:0015035">
    <property type="term" value="F:protein-disulfide reductase activity"/>
    <property type="evidence" value="ECO:0007669"/>
    <property type="project" value="TreeGrafter"/>
</dbReference>
<reference evidence="5 6" key="1">
    <citation type="journal article" date="2010" name="Nature">
        <title>The Ectocarpus genome and the independent evolution of multicellularity in brown algae.</title>
        <authorList>
            <person name="Cock J.M."/>
            <person name="Sterck L."/>
            <person name="Rouze P."/>
            <person name="Scornet D."/>
            <person name="Allen A.E."/>
            <person name="Amoutzias G."/>
            <person name="Anthouard V."/>
            <person name="Artiguenave F."/>
            <person name="Aury J.M."/>
            <person name="Badger J.H."/>
            <person name="Beszteri B."/>
            <person name="Billiau K."/>
            <person name="Bonnet E."/>
            <person name="Bothwell J.H."/>
            <person name="Bowler C."/>
            <person name="Boyen C."/>
            <person name="Brownlee C."/>
            <person name="Carrano C.J."/>
            <person name="Charrier B."/>
            <person name="Cho G.Y."/>
            <person name="Coelho S.M."/>
            <person name="Collen J."/>
            <person name="Corre E."/>
            <person name="Da Silva C."/>
            <person name="Delage L."/>
            <person name="Delaroque N."/>
            <person name="Dittami S.M."/>
            <person name="Doulbeau S."/>
            <person name="Elias M."/>
            <person name="Farnham G."/>
            <person name="Gachon C.M."/>
            <person name="Gschloessl B."/>
            <person name="Heesch S."/>
            <person name="Jabbari K."/>
            <person name="Jubin C."/>
            <person name="Kawai H."/>
            <person name="Kimura K."/>
            <person name="Kloareg B."/>
            <person name="Kupper F.C."/>
            <person name="Lang D."/>
            <person name="Le Bail A."/>
            <person name="Leblanc C."/>
            <person name="Lerouge P."/>
            <person name="Lohr M."/>
            <person name="Lopez P.J."/>
            <person name="Martens C."/>
            <person name="Maumus F."/>
            <person name="Michel G."/>
            <person name="Miranda-Saavedra D."/>
            <person name="Morales J."/>
            <person name="Moreau H."/>
            <person name="Motomura T."/>
            <person name="Nagasato C."/>
            <person name="Napoli C.A."/>
            <person name="Nelson D.R."/>
            <person name="Nyvall-Collen P."/>
            <person name="Peters A.F."/>
            <person name="Pommier C."/>
            <person name="Potin P."/>
            <person name="Poulain J."/>
            <person name="Quesneville H."/>
            <person name="Read B."/>
            <person name="Rensing S.A."/>
            <person name="Ritter A."/>
            <person name="Rousvoal S."/>
            <person name="Samanta M."/>
            <person name="Samson G."/>
            <person name="Schroeder D.C."/>
            <person name="Segurens B."/>
            <person name="Strittmatter M."/>
            <person name="Tonon T."/>
            <person name="Tregear J.W."/>
            <person name="Valentin K."/>
            <person name="von Dassow P."/>
            <person name="Yamagishi T."/>
            <person name="Van de Peer Y."/>
            <person name="Wincker P."/>
        </authorList>
    </citation>
    <scope>NUCLEOTIDE SEQUENCE [LARGE SCALE GENOMIC DNA]</scope>
    <source>
        <strain evidence="6">Ec32 / CCAP1310/4</strain>
    </source>
</reference>
<feature type="compositionally biased region" description="Low complexity" evidence="2">
    <location>
        <begin position="183"/>
        <end position="198"/>
    </location>
</feature>
<accession>D7G430</accession>
<feature type="region of interest" description="Disordered" evidence="2">
    <location>
        <begin position="183"/>
        <end position="226"/>
    </location>
</feature>
<dbReference type="EMBL" id="FN649758">
    <property type="protein sequence ID" value="CBJ27065.1"/>
    <property type="molecule type" value="Genomic_DNA"/>
</dbReference>
<evidence type="ECO:0000256" key="2">
    <source>
        <dbReference type="SAM" id="MobiDB-lite"/>
    </source>
</evidence>
<protein>
    <submittedName>
        <fullName evidence="5">Plastid thioredoxin M</fullName>
    </submittedName>
</protein>
<dbReference type="OrthoDB" id="2121326at2759"/>
<evidence type="ECO:0000256" key="1">
    <source>
        <dbReference type="ARBA" id="ARBA00023157"/>
    </source>
</evidence>
<dbReference type="STRING" id="2880.D7G430"/>
<gene>
    <name evidence="5" type="ORF">Esi_0054_0133</name>
</gene>
<keyword evidence="3" id="KW-0732">Signal</keyword>
<dbReference type="InterPro" id="IPR036249">
    <property type="entry name" value="Thioredoxin-like_sf"/>
</dbReference>
<feature type="compositionally biased region" description="Pro residues" evidence="2">
    <location>
        <begin position="200"/>
        <end position="226"/>
    </location>
</feature>
<evidence type="ECO:0000313" key="5">
    <source>
        <dbReference type="EMBL" id="CBJ27065.1"/>
    </source>
</evidence>
<dbReference type="EMBL" id="FN648752">
    <property type="protein sequence ID" value="CBJ27065.1"/>
    <property type="molecule type" value="Genomic_DNA"/>
</dbReference>